<reference evidence="1 2" key="1">
    <citation type="submission" date="2016-10" db="EMBL/GenBank/DDBJ databases">
        <title>Genome sequence of the basidiomycete white-rot fungus Trametes pubescens.</title>
        <authorList>
            <person name="Makela M.R."/>
            <person name="Granchi Z."/>
            <person name="Peng M."/>
            <person name="De Vries R.P."/>
            <person name="Grigoriev I."/>
            <person name="Riley R."/>
            <person name="Hilden K."/>
        </authorList>
    </citation>
    <scope>NUCLEOTIDE SEQUENCE [LARGE SCALE GENOMIC DNA]</scope>
    <source>
        <strain evidence="1 2">FBCC735</strain>
    </source>
</reference>
<evidence type="ECO:0000313" key="1">
    <source>
        <dbReference type="EMBL" id="OJT02335.1"/>
    </source>
</evidence>
<evidence type="ECO:0000313" key="2">
    <source>
        <dbReference type="Proteomes" id="UP000184267"/>
    </source>
</evidence>
<dbReference type="EMBL" id="MNAD01001674">
    <property type="protein sequence ID" value="OJT02335.1"/>
    <property type="molecule type" value="Genomic_DNA"/>
</dbReference>
<organism evidence="1 2">
    <name type="scientific">Trametes pubescens</name>
    <name type="common">White-rot fungus</name>
    <dbReference type="NCBI Taxonomy" id="154538"/>
    <lineage>
        <taxon>Eukaryota</taxon>
        <taxon>Fungi</taxon>
        <taxon>Dikarya</taxon>
        <taxon>Basidiomycota</taxon>
        <taxon>Agaricomycotina</taxon>
        <taxon>Agaricomycetes</taxon>
        <taxon>Polyporales</taxon>
        <taxon>Polyporaceae</taxon>
        <taxon>Trametes</taxon>
    </lineage>
</organism>
<keyword evidence="2" id="KW-1185">Reference proteome</keyword>
<name>A0A1M2V405_TRAPU</name>
<dbReference type="OMA" id="WFTHSAW"/>
<dbReference type="Proteomes" id="UP000184267">
    <property type="component" value="Unassembled WGS sequence"/>
</dbReference>
<sequence>MRHPLLNLDVLALVCESISDTKTVLSFSLVSHALRSMAATRLLSMKPVVLKDERTIRAFHKFLFTDSQSRLPFFRVLDISISEIKKEAFQEISRCILDLLERATHLECLTLPYPGLTLVYSADPRVLDTIIRISTLRELGLWDKCDESEMIVKSTRSAASLRTLRVSLEFLPIGWNSQAFGVKVSEVDTFLQHLIPTLEVLDTRKTPLVLDTKGAEYPAVRSFVGSFAEGVTCTDILVSKFPALDGTLGVGKVNYILRLDLPRQQHIRASNQDRQKQKSRKHLDRVVGDVTALFVLGLTCPVRHLMVDGIRGLERLQIADILRSTPPTHLKLSSMLYWHGNDVFEDLFPAEVIPRLTHLVLVIEYMIPRMFDHHSYSDAVSNMNLRVLLTQIIASICTLRLTHFRLFIHYFRPNAASYVPHSKDFVRRMATLDHAHLATELAHALPSLQYTFVSTGGQCGPLCGTSESDDFNKPRHTHCRWFTHSAWKNVPSGPPRRLDTNVMEQILVDEDLVLSDADNCSLGLQNTWEEEETAPGPFPE</sequence>
<proteinExistence type="predicted"/>
<accession>A0A1M2V405</accession>
<gene>
    <name evidence="1" type="ORF">TRAPUB_7118</name>
</gene>
<dbReference type="AlphaFoldDB" id="A0A1M2V405"/>
<comment type="caution">
    <text evidence="1">The sequence shown here is derived from an EMBL/GenBank/DDBJ whole genome shotgun (WGS) entry which is preliminary data.</text>
</comment>
<dbReference type="OrthoDB" id="2757774at2759"/>
<protein>
    <submittedName>
        <fullName evidence="1">Uncharacterized protein</fullName>
    </submittedName>
</protein>